<dbReference type="InterPro" id="IPR014729">
    <property type="entry name" value="Rossmann-like_a/b/a_fold"/>
</dbReference>
<comment type="caution">
    <text evidence="2">The sequence shown here is derived from an EMBL/GenBank/DDBJ whole genome shotgun (WGS) entry which is preliminary data.</text>
</comment>
<dbReference type="SUPFAM" id="SSF52402">
    <property type="entry name" value="Adenine nucleotide alpha hydrolases-like"/>
    <property type="match status" value="1"/>
</dbReference>
<dbReference type="Gene3D" id="3.40.50.620">
    <property type="entry name" value="HUPs"/>
    <property type="match status" value="1"/>
</dbReference>
<dbReference type="STRING" id="137838.GCA_001458595_01039"/>
<evidence type="ECO:0000256" key="1">
    <source>
        <dbReference type="PIRSR" id="PIRSR006661-1"/>
    </source>
</evidence>
<proteinExistence type="predicted"/>
<accession>A0A2A7MDL0</accession>
<dbReference type="PIRSF" id="PIRSF006661">
    <property type="entry name" value="PP-lp_UCP006661"/>
    <property type="match status" value="1"/>
</dbReference>
<reference evidence="2 3" key="1">
    <citation type="submission" date="2017-10" db="EMBL/GenBank/DDBJ databases">
        <title>Effective Description of Clostridium neonatale sp. nov. linked to necrotizing enterocolitis in neonates and a clarification of species assignable to the genus Clostridium (Prazmowski 1880) emend. Lawson and Rainey 2016.</title>
        <authorList>
            <person name="Bernard K."/>
            <person name="Burdz T."/>
            <person name="Wiebe D."/>
            <person name="Balcewich B."/>
            <person name="Alfa M."/>
            <person name="Bernier A.-M."/>
        </authorList>
    </citation>
    <scope>NUCLEOTIDE SEQUENCE [LARGE SCALE GENOMIC DNA]</scope>
    <source>
        <strain evidence="2 3">LCDC99A005</strain>
    </source>
</reference>
<sequence length="276" mass="31411">MLSIDEKLKKLKNLIASYGSCAVAFSSGVDSTFLSYVAKDVLRNNAILISVEAQTLTSRDKADMNSYSKNIGLKLIKVPCNQLKIDNFIKNPPKRCYYCKYALFTKIKEIAKQNGKDIVIDGTNASDCRDYRPGMKALEELDIKSPLKICGLTKDEIRQCLKKWNIKASEKPSSGCLATRIPYGETITQEKLDIIRKCEDYLLNLGIKNIRVRLENKNARIEVMPNERSFFFNESIMDNIYDTFRSFGCTYISLDLRGYRTGSLNEILDKGMNQNE</sequence>
<dbReference type="GeneID" id="68876075"/>
<gene>
    <name evidence="2" type="ORF">CQ394_14050</name>
</gene>
<feature type="active site" description="Nucleophile and sulfur donor" evidence="1">
    <location>
        <position position="176"/>
    </location>
</feature>
<dbReference type="PANTHER" id="PTHR43169:SF2">
    <property type="entry name" value="NAD_GMP SYNTHASE DOMAIN-CONTAINING PROTEIN"/>
    <property type="match status" value="1"/>
</dbReference>
<name>A0A2A7MDL0_9CLOT</name>
<dbReference type="NCBIfam" id="TIGR00268">
    <property type="entry name" value="ATP-dependent sacrificial sulfur transferase LarE"/>
    <property type="match status" value="1"/>
</dbReference>
<dbReference type="EMBL" id="PDCJ01000002">
    <property type="protein sequence ID" value="PEG29775.1"/>
    <property type="molecule type" value="Genomic_DNA"/>
</dbReference>
<dbReference type="InterPro" id="IPR005232">
    <property type="entry name" value="LarE"/>
</dbReference>
<dbReference type="CDD" id="cd01990">
    <property type="entry name" value="LarE-like"/>
    <property type="match status" value="1"/>
</dbReference>
<dbReference type="AlphaFoldDB" id="A0A2A7MDL0"/>
<dbReference type="PANTHER" id="PTHR43169">
    <property type="entry name" value="EXSB FAMILY PROTEIN"/>
    <property type="match status" value="1"/>
</dbReference>
<organism evidence="2 3">
    <name type="scientific">Clostridium neonatale</name>
    <dbReference type="NCBI Taxonomy" id="137838"/>
    <lineage>
        <taxon>Bacteria</taxon>
        <taxon>Bacillati</taxon>
        <taxon>Bacillota</taxon>
        <taxon>Clostridia</taxon>
        <taxon>Eubacteriales</taxon>
        <taxon>Clostridiaceae</taxon>
        <taxon>Clostridium</taxon>
    </lineage>
</organism>
<evidence type="ECO:0000313" key="3">
    <source>
        <dbReference type="Proteomes" id="UP000220840"/>
    </source>
</evidence>
<evidence type="ECO:0000313" key="2">
    <source>
        <dbReference type="EMBL" id="PEG29775.1"/>
    </source>
</evidence>
<dbReference type="OrthoDB" id="9776919at2"/>
<dbReference type="Proteomes" id="UP000220840">
    <property type="component" value="Unassembled WGS sequence"/>
</dbReference>
<dbReference type="RefSeq" id="WP_058293940.1">
    <property type="nucleotide sequence ID" value="NZ_CAKJVD010000039.1"/>
</dbReference>
<keyword evidence="3" id="KW-1185">Reference proteome</keyword>
<dbReference type="InterPro" id="IPR052188">
    <property type="entry name" value="Ni-pincer_cofactor_biosynth"/>
</dbReference>
<protein>
    <submittedName>
        <fullName evidence="2">TIGR00268 family protein</fullName>
    </submittedName>
</protein>
<dbReference type="GO" id="GO:0016783">
    <property type="term" value="F:sulfurtransferase activity"/>
    <property type="evidence" value="ECO:0007669"/>
    <property type="project" value="InterPro"/>
</dbReference>